<feature type="chain" id="PRO_5022270167" description="Carboxylic ester hydrolase" evidence="3">
    <location>
        <begin position="21"/>
        <end position="526"/>
    </location>
</feature>
<dbReference type="Proteomes" id="UP000318431">
    <property type="component" value="Unassembled WGS sequence"/>
</dbReference>
<dbReference type="InterPro" id="IPR029058">
    <property type="entry name" value="AB_hydrolase_fold"/>
</dbReference>
<dbReference type="Gene3D" id="3.40.50.1820">
    <property type="entry name" value="alpha/beta hydrolase"/>
    <property type="match status" value="1"/>
</dbReference>
<keyword evidence="3" id="KW-0732">Signal</keyword>
<name>A0A562R236_9BURK</name>
<comment type="similarity">
    <text evidence="1 3">Belongs to the type-B carboxylesterase/lipase family.</text>
</comment>
<dbReference type="AlphaFoldDB" id="A0A562R236"/>
<dbReference type="EMBL" id="VLLB01000008">
    <property type="protein sequence ID" value="TWI62530.1"/>
    <property type="molecule type" value="Genomic_DNA"/>
</dbReference>
<feature type="domain" description="Carboxylesterase type B" evidence="4">
    <location>
        <begin position="26"/>
        <end position="518"/>
    </location>
</feature>
<dbReference type="GO" id="GO:0016787">
    <property type="term" value="F:hydrolase activity"/>
    <property type="evidence" value="ECO:0007669"/>
    <property type="project" value="UniProtKB-KW"/>
</dbReference>
<dbReference type="PROSITE" id="PS00122">
    <property type="entry name" value="CARBOXYLESTERASE_B_1"/>
    <property type="match status" value="1"/>
</dbReference>
<evidence type="ECO:0000256" key="3">
    <source>
        <dbReference type="RuleBase" id="RU361235"/>
    </source>
</evidence>
<evidence type="ECO:0000313" key="6">
    <source>
        <dbReference type="Proteomes" id="UP000318431"/>
    </source>
</evidence>
<evidence type="ECO:0000313" key="5">
    <source>
        <dbReference type="EMBL" id="TWI62530.1"/>
    </source>
</evidence>
<dbReference type="InterPro" id="IPR050309">
    <property type="entry name" value="Type-B_Carboxylest/Lipase"/>
</dbReference>
<sequence length="526" mass="56521">MIRHLMIAGLVLGTISMAAAQPIPLQVKTDSGLVGGIDQDGMQAWLGIPYAAAPVGKLRWMPPQRPQPWSAVRDAKSFGNYCPQNEDLGVFGKPGGREDCLNLNVYVGKDAVRRGKKLPVFVWIHGGSLFVGANRDYDASKLAKDGNAVVVTINYRLGLLGYFAHPVLNGEGHAFANYGFMDQQMALDWVQRNIAAFGGDKGNVTIAGESSGGNSVLAHVAAPGSRGNFQHAIAMSGGAVALKFPAFGAPKPLDFAEKMGTGFARAAGCESGDAAACLRALPVATVLAMQTPYLINQVIIDGTVMPMHPAEAYRSGKFNHVTLINGSTRDEGGFFAGAVENLTQAPLQGASYDKAMSDWFGTWAEEVKKAYPVSDYTNASEAYAAAVTDMEFACPGRAISRWVAAQTPTHAFEFADRTAPDYLTAPTSFVMGAGHSMELAYIFPGFHGGRGKPVKLNPLQEKLSDTMVRYWTSAAGMKDRAAEWPRYDPSLDNYMSLVLPNPAMTKGSFGRIHKCEFWQRSGVIFD</sequence>
<dbReference type="EC" id="3.1.1.-" evidence="3"/>
<comment type="caution">
    <text evidence="5">The sequence shown here is derived from an EMBL/GenBank/DDBJ whole genome shotgun (WGS) entry which is preliminary data.</text>
</comment>
<keyword evidence="2 3" id="KW-0378">Hydrolase</keyword>
<keyword evidence="6" id="KW-1185">Reference proteome</keyword>
<protein>
    <recommendedName>
        <fullName evidence="3">Carboxylic ester hydrolase</fullName>
        <ecNumber evidence="3">3.1.1.-</ecNumber>
    </recommendedName>
</protein>
<evidence type="ECO:0000256" key="2">
    <source>
        <dbReference type="ARBA" id="ARBA00022801"/>
    </source>
</evidence>
<dbReference type="InterPro" id="IPR019826">
    <property type="entry name" value="Carboxylesterase_B_AS"/>
</dbReference>
<organism evidence="5 6">
    <name type="scientific">Pseudoduganella lurida</name>
    <dbReference type="NCBI Taxonomy" id="1036180"/>
    <lineage>
        <taxon>Bacteria</taxon>
        <taxon>Pseudomonadati</taxon>
        <taxon>Pseudomonadota</taxon>
        <taxon>Betaproteobacteria</taxon>
        <taxon>Burkholderiales</taxon>
        <taxon>Oxalobacteraceae</taxon>
        <taxon>Telluria group</taxon>
        <taxon>Pseudoduganella</taxon>
    </lineage>
</organism>
<reference evidence="5 6" key="1">
    <citation type="journal article" date="2015" name="Stand. Genomic Sci.">
        <title>Genomic Encyclopedia of Bacterial and Archaeal Type Strains, Phase III: the genomes of soil and plant-associated and newly described type strains.</title>
        <authorList>
            <person name="Whitman W.B."/>
            <person name="Woyke T."/>
            <person name="Klenk H.P."/>
            <person name="Zhou Y."/>
            <person name="Lilburn T.G."/>
            <person name="Beck B.J."/>
            <person name="De Vos P."/>
            <person name="Vandamme P."/>
            <person name="Eisen J.A."/>
            <person name="Garrity G."/>
            <person name="Hugenholtz P."/>
            <person name="Kyrpides N.C."/>
        </authorList>
    </citation>
    <scope>NUCLEOTIDE SEQUENCE [LARGE SCALE GENOMIC DNA]</scope>
    <source>
        <strain evidence="5 6">CGMCC 1.10822</strain>
    </source>
</reference>
<dbReference type="InterPro" id="IPR002018">
    <property type="entry name" value="CarbesteraseB"/>
</dbReference>
<accession>A0A562R236</accession>
<feature type="signal peptide" evidence="3">
    <location>
        <begin position="1"/>
        <end position="20"/>
    </location>
</feature>
<evidence type="ECO:0000259" key="4">
    <source>
        <dbReference type="Pfam" id="PF00135"/>
    </source>
</evidence>
<evidence type="ECO:0000256" key="1">
    <source>
        <dbReference type="ARBA" id="ARBA00005964"/>
    </source>
</evidence>
<gene>
    <name evidence="5" type="ORF">IP91_04050</name>
</gene>
<dbReference type="Pfam" id="PF00135">
    <property type="entry name" value="COesterase"/>
    <property type="match status" value="1"/>
</dbReference>
<proteinExistence type="inferred from homology"/>
<dbReference type="RefSeq" id="WP_145651345.1">
    <property type="nucleotide sequence ID" value="NZ_VLLB01000008.1"/>
</dbReference>
<dbReference type="SUPFAM" id="SSF53474">
    <property type="entry name" value="alpha/beta-Hydrolases"/>
    <property type="match status" value="1"/>
</dbReference>
<dbReference type="PANTHER" id="PTHR11559">
    <property type="entry name" value="CARBOXYLESTERASE"/>
    <property type="match status" value="1"/>
</dbReference>
<dbReference type="OrthoDB" id="9775851at2"/>